<organism evidence="1 2">
    <name type="scientific">Allosaccharopolyspora coralli</name>
    <dbReference type="NCBI Taxonomy" id="2665642"/>
    <lineage>
        <taxon>Bacteria</taxon>
        <taxon>Bacillati</taxon>
        <taxon>Actinomycetota</taxon>
        <taxon>Actinomycetes</taxon>
        <taxon>Pseudonocardiales</taxon>
        <taxon>Pseudonocardiaceae</taxon>
        <taxon>Allosaccharopolyspora</taxon>
    </lineage>
</organism>
<dbReference type="AlphaFoldDB" id="A0A5Q3Q3Y1"/>
<evidence type="ECO:0000313" key="1">
    <source>
        <dbReference type="EMBL" id="QGK69152.1"/>
    </source>
</evidence>
<reference evidence="2" key="1">
    <citation type="submission" date="2019-11" db="EMBL/GenBank/DDBJ databases">
        <title>The complete genome sequence of Saccharopolyspora sp. E2A.</title>
        <authorList>
            <person name="Zhang G."/>
        </authorList>
    </citation>
    <scope>NUCLEOTIDE SEQUENCE [LARGE SCALE GENOMIC DNA]</scope>
    <source>
        <strain evidence="2">E2A</strain>
    </source>
</reference>
<dbReference type="EMBL" id="CP045929">
    <property type="protein sequence ID" value="QGK69152.1"/>
    <property type="molecule type" value="Genomic_DNA"/>
</dbReference>
<dbReference type="Proteomes" id="UP000371041">
    <property type="component" value="Chromosome"/>
</dbReference>
<name>A0A5Q3Q3Y1_9PSEU</name>
<protein>
    <submittedName>
        <fullName evidence="1">Uncharacterized protein</fullName>
    </submittedName>
</protein>
<proteinExistence type="predicted"/>
<accession>A0A5Q3Q3Y1</accession>
<dbReference type="RefSeq" id="WP_154075752.1">
    <property type="nucleotide sequence ID" value="NZ_CP045929.1"/>
</dbReference>
<sequence length="121" mass="12936">MAETLRNIPVELSGHKLLVSEAPVAKTRETESGASEVVTNPVDGSTLFVVLLFAKPRPRDGRSAGKGAEIKVTLETDPGDEVEDGMLVELINPRVSHWENELGGRTMSGLSWRATGVKLAG</sequence>
<dbReference type="KEGG" id="sace:GIY23_06025"/>
<keyword evidence="2" id="KW-1185">Reference proteome</keyword>
<evidence type="ECO:0000313" key="2">
    <source>
        <dbReference type="Proteomes" id="UP000371041"/>
    </source>
</evidence>
<gene>
    <name evidence="1" type="ORF">GIY23_06025</name>
</gene>